<dbReference type="Gene3D" id="1.10.40.30">
    <property type="entry name" value="Fumarase/aspartase (C-terminal domain)"/>
    <property type="match status" value="1"/>
</dbReference>
<dbReference type="PROSITE" id="PS00163">
    <property type="entry name" value="FUMARATE_LYASES"/>
    <property type="match status" value="1"/>
</dbReference>
<evidence type="ECO:0000256" key="1">
    <source>
        <dbReference type="ARBA" id="ARBA00005596"/>
    </source>
</evidence>
<dbReference type="Pfam" id="PF00206">
    <property type="entry name" value="Lyase_1"/>
    <property type="match status" value="1"/>
</dbReference>
<dbReference type="InterPro" id="IPR000362">
    <property type="entry name" value="Fumarate_lyase_fam"/>
</dbReference>
<protein>
    <recommendedName>
        <fullName evidence="3">Aspartate ammonia-lyase</fullName>
    </recommendedName>
</protein>
<dbReference type="SUPFAM" id="SSF48557">
    <property type="entry name" value="L-aspartase-like"/>
    <property type="match status" value="1"/>
</dbReference>
<accession>A0A1H9ZT24</accession>
<dbReference type="Gene3D" id="1.20.200.10">
    <property type="entry name" value="Fumarase/aspartase (Central domain)"/>
    <property type="match status" value="1"/>
</dbReference>
<dbReference type="InterPro" id="IPR020557">
    <property type="entry name" value="Fumarate_lyase_CS"/>
</dbReference>
<dbReference type="GO" id="GO:0006099">
    <property type="term" value="P:tricarboxylic acid cycle"/>
    <property type="evidence" value="ECO:0007669"/>
    <property type="project" value="InterPro"/>
</dbReference>
<evidence type="ECO:0000256" key="3">
    <source>
        <dbReference type="ARBA" id="ARBA00016146"/>
    </source>
</evidence>
<evidence type="ECO:0000259" key="6">
    <source>
        <dbReference type="Pfam" id="PF10415"/>
    </source>
</evidence>
<dbReference type="Pfam" id="PF10415">
    <property type="entry name" value="FumaraseC_C"/>
    <property type="match status" value="1"/>
</dbReference>
<reference evidence="8" key="1">
    <citation type="submission" date="2016-10" db="EMBL/GenBank/DDBJ databases">
        <authorList>
            <person name="Varghese N."/>
            <person name="Submissions S."/>
        </authorList>
    </citation>
    <scope>NUCLEOTIDE SEQUENCE [LARGE SCALE GENOMIC DNA]</scope>
    <source>
        <strain evidence="8">CGMCC 1.6489</strain>
    </source>
</reference>
<name>A0A1H9ZT24_9GAMM</name>
<dbReference type="GO" id="GO:0005829">
    <property type="term" value="C:cytosol"/>
    <property type="evidence" value="ECO:0007669"/>
    <property type="project" value="TreeGrafter"/>
</dbReference>
<feature type="domain" description="Fumarase C C-terminal" evidence="6">
    <location>
        <begin position="401"/>
        <end position="454"/>
    </location>
</feature>
<dbReference type="PANTHER" id="PTHR42696:SF2">
    <property type="entry name" value="ASPARTATE AMMONIA-LYASE"/>
    <property type="match status" value="1"/>
</dbReference>
<dbReference type="InterPro" id="IPR022761">
    <property type="entry name" value="Fumarate_lyase_N"/>
</dbReference>
<evidence type="ECO:0000259" key="5">
    <source>
        <dbReference type="Pfam" id="PF00206"/>
    </source>
</evidence>
<sequence>MSDTRIEKDSLGEVRVPTNALWGAQTQRAVDNFPVSGQPMPAGFIDAVVLVKKAAAEANHRLNLLDGDRFAAITSACDRVLQGGLEDQFPVDRYQTGSGTSTNMNVNEVLARLASTEQLEVNPNDHVNMSQSSNDVIPTAIHVSAVTSLQASVLPALTHLQGIIYERENLLLGQVKTGRTHLMDAMPVTLGQELRTWREQLEGVGRRLEQSSEELLAIPQGGTAVGTGVNADTRFAGEFAKAMYQLTGFRFREMEHKFVGQSAVDGPVNLSAQFRGMAIVLMKIANDLRWMNSGPIHGLAEISLPALQPGSSIMPGKVNPVIPESVAMASAQVMGLDSAVAIAGQSGNFQLNVMLPLVGANLLDMGSLLANSARLLGDKAIAGFTVNEATLDEAVGRNPVLVTALNPEIGYAKAAEIAKEAYASGRSIIDVAEEKSGLSRERLQQLLDPIALTRGGIGN</sequence>
<dbReference type="EMBL" id="FOHZ01000002">
    <property type="protein sequence ID" value="SES84421.1"/>
    <property type="molecule type" value="Genomic_DNA"/>
</dbReference>
<dbReference type="OrthoDB" id="9802809at2"/>
<dbReference type="FunFam" id="1.10.275.10:FF:000001">
    <property type="entry name" value="Fumarate hydratase, mitochondrial"/>
    <property type="match status" value="1"/>
</dbReference>
<dbReference type="Proteomes" id="UP000198762">
    <property type="component" value="Unassembled WGS sequence"/>
</dbReference>
<dbReference type="GO" id="GO:0008797">
    <property type="term" value="F:aspartate ammonia-lyase activity"/>
    <property type="evidence" value="ECO:0007669"/>
    <property type="project" value="TreeGrafter"/>
</dbReference>
<evidence type="ECO:0000256" key="4">
    <source>
        <dbReference type="ARBA" id="ARBA00023239"/>
    </source>
</evidence>
<dbReference type="STRING" id="430453.SAMN04487962_10222"/>
<dbReference type="Gene3D" id="1.10.275.10">
    <property type="entry name" value="Fumarase/aspartase (N-terminal domain)"/>
    <property type="match status" value="1"/>
</dbReference>
<proteinExistence type="inferred from homology"/>
<dbReference type="InterPro" id="IPR051546">
    <property type="entry name" value="Aspartate_Ammonia-Lyase"/>
</dbReference>
<evidence type="ECO:0000313" key="8">
    <source>
        <dbReference type="Proteomes" id="UP000198762"/>
    </source>
</evidence>
<keyword evidence="8" id="KW-1185">Reference proteome</keyword>
<feature type="domain" description="Fumarate lyase N-terminal" evidence="5">
    <location>
        <begin position="12"/>
        <end position="335"/>
    </location>
</feature>
<dbReference type="RefSeq" id="WP_091848723.1">
    <property type="nucleotide sequence ID" value="NZ_FOHZ01000002.1"/>
</dbReference>
<comment type="subunit">
    <text evidence="2">Homotetramer.</text>
</comment>
<evidence type="ECO:0000313" key="7">
    <source>
        <dbReference type="EMBL" id="SES84421.1"/>
    </source>
</evidence>
<dbReference type="InterPro" id="IPR024083">
    <property type="entry name" value="Fumarase/histidase_N"/>
</dbReference>
<dbReference type="GO" id="GO:0006531">
    <property type="term" value="P:aspartate metabolic process"/>
    <property type="evidence" value="ECO:0007669"/>
    <property type="project" value="TreeGrafter"/>
</dbReference>
<dbReference type="PANTHER" id="PTHR42696">
    <property type="entry name" value="ASPARTATE AMMONIA-LYASE"/>
    <property type="match status" value="1"/>
</dbReference>
<gene>
    <name evidence="7" type="ORF">SAMN04487962_10222</name>
</gene>
<comment type="similarity">
    <text evidence="1">Belongs to the class-II fumarase/aspartase family. Aspartase subfamily.</text>
</comment>
<dbReference type="InterPro" id="IPR018951">
    <property type="entry name" value="Fumarase_C_C"/>
</dbReference>
<dbReference type="FunFam" id="1.10.40.30:FF:000002">
    <property type="entry name" value="Fumarate hydratase class II"/>
    <property type="match status" value="1"/>
</dbReference>
<dbReference type="PRINTS" id="PR00149">
    <property type="entry name" value="FUMRATELYASE"/>
</dbReference>
<dbReference type="AlphaFoldDB" id="A0A1H9ZT24"/>
<evidence type="ECO:0000256" key="2">
    <source>
        <dbReference type="ARBA" id="ARBA00011881"/>
    </source>
</evidence>
<organism evidence="7 8">
    <name type="scientific">Marinobacter segnicrescens</name>
    <dbReference type="NCBI Taxonomy" id="430453"/>
    <lineage>
        <taxon>Bacteria</taxon>
        <taxon>Pseudomonadati</taxon>
        <taxon>Pseudomonadota</taxon>
        <taxon>Gammaproteobacteria</taxon>
        <taxon>Pseudomonadales</taxon>
        <taxon>Marinobacteraceae</taxon>
        <taxon>Marinobacter</taxon>
    </lineage>
</organism>
<dbReference type="FunFam" id="1.20.200.10:FF:000001">
    <property type="entry name" value="Fumarate hydratase, mitochondrial"/>
    <property type="match status" value="1"/>
</dbReference>
<keyword evidence="4" id="KW-0456">Lyase</keyword>
<dbReference type="InterPro" id="IPR008948">
    <property type="entry name" value="L-Aspartase-like"/>
</dbReference>